<dbReference type="InterPro" id="IPR051398">
    <property type="entry name" value="Polysacch_Deacetylase"/>
</dbReference>
<dbReference type="PROSITE" id="PS51677">
    <property type="entry name" value="NODB"/>
    <property type="match status" value="1"/>
</dbReference>
<reference evidence="6" key="1">
    <citation type="submission" date="2015-07" db="EMBL/GenBank/DDBJ databases">
        <title>Discovery of a poly(ethylene terephthalate assimilation.</title>
        <authorList>
            <person name="Yoshida S."/>
            <person name="Hiraga K."/>
            <person name="Takehana T."/>
            <person name="Taniguchi I."/>
            <person name="Yamaji H."/>
            <person name="Maeda Y."/>
            <person name="Toyohara K."/>
            <person name="Miyamoto K."/>
            <person name="Kimura Y."/>
            <person name="Oda K."/>
        </authorList>
    </citation>
    <scope>NUCLEOTIDE SEQUENCE [LARGE SCALE GENOMIC DNA]</scope>
    <source>
        <strain evidence="6">NBRC 110686 / TISTR 2288 / 201-F6</strain>
    </source>
</reference>
<reference evidence="5 6" key="2">
    <citation type="journal article" date="2016" name="Science">
        <title>A bacterium that degrades and assimilates poly(ethylene terephthalate).</title>
        <authorList>
            <person name="Yoshida S."/>
            <person name="Hiraga K."/>
            <person name="Takehana T."/>
            <person name="Taniguchi I."/>
            <person name="Yamaji H."/>
            <person name="Maeda Y."/>
            <person name="Toyohara K."/>
            <person name="Miyamoto K."/>
            <person name="Kimura Y."/>
            <person name="Oda K."/>
        </authorList>
    </citation>
    <scope>NUCLEOTIDE SEQUENCE [LARGE SCALE GENOMIC DNA]</scope>
    <source>
        <strain evidence="6">NBRC 110686 / TISTR 2288 / 201-F6</strain>
    </source>
</reference>
<name>A0A0K8P2H7_PISS1</name>
<dbReference type="GO" id="GO:0005975">
    <property type="term" value="P:carbohydrate metabolic process"/>
    <property type="evidence" value="ECO:0007669"/>
    <property type="project" value="InterPro"/>
</dbReference>
<sequence length="369" mass="40044">MTTIRTAGARAPSRAGRPVRVPAGAAGLLAAALLAACSSAPPAPEPTAPPVAAPSPRPAPVAADDALRPGVLGRNERFLVYLPRAGETLRGIAAQFLGSEDRAWMIGEANDLAAPEPGLPLIVPLKPLNPIGVTAEAYQTVPILCYHRFGGAPNKMSVSPGNFAAQLDWLAKNGYTVIRLSQLMGFLQGREALPKRSVVITIDDGYESTYRHALPALRKHNFPATLFVYTDFIGAGDAVTWPQMQELVSSGLVDIQAHSKSHRNLIERQAGETDERYRQNLDAEARVPREVLEKRLPVQVRHYAYPYGDTNEAMLDVLARQKYELAVTVNPGGNGFFAQPMMLRRTMIFGDHDIEAFKAKLQISRAVTP</sequence>
<protein>
    <submittedName>
        <fullName evidence="5">Polysaccharide deacetylase</fullName>
    </submittedName>
</protein>
<dbReference type="Proteomes" id="UP000037660">
    <property type="component" value="Unassembled WGS sequence"/>
</dbReference>
<dbReference type="OrthoDB" id="9814639at2"/>
<dbReference type="Gene3D" id="3.20.20.370">
    <property type="entry name" value="Glycoside hydrolase/deacetylase"/>
    <property type="match status" value="1"/>
</dbReference>
<dbReference type="EMBL" id="BBYR01000039">
    <property type="protein sequence ID" value="GAP36877.1"/>
    <property type="molecule type" value="Genomic_DNA"/>
</dbReference>
<keyword evidence="6" id="KW-1185">Reference proteome</keyword>
<evidence type="ECO:0000259" key="4">
    <source>
        <dbReference type="PROSITE" id="PS51677"/>
    </source>
</evidence>
<dbReference type="CDD" id="cd10918">
    <property type="entry name" value="CE4_NodB_like_5s_6s"/>
    <property type="match status" value="1"/>
</dbReference>
<feature type="compositionally biased region" description="Pro residues" evidence="3">
    <location>
        <begin position="41"/>
        <end position="59"/>
    </location>
</feature>
<evidence type="ECO:0000256" key="3">
    <source>
        <dbReference type="SAM" id="MobiDB-lite"/>
    </source>
</evidence>
<evidence type="ECO:0000313" key="5">
    <source>
        <dbReference type="EMBL" id="GAP36877.1"/>
    </source>
</evidence>
<dbReference type="PANTHER" id="PTHR34216">
    <property type="match status" value="1"/>
</dbReference>
<comment type="subcellular location">
    <subcellularLocation>
        <location evidence="1">Secreted</location>
    </subcellularLocation>
</comment>
<feature type="region of interest" description="Disordered" evidence="3">
    <location>
        <begin position="40"/>
        <end position="64"/>
    </location>
</feature>
<dbReference type="RefSeq" id="WP_054020834.1">
    <property type="nucleotide sequence ID" value="NZ_BBYR01000039.1"/>
</dbReference>
<dbReference type="InterPro" id="IPR011330">
    <property type="entry name" value="Glyco_hydro/deAcase_b/a-brl"/>
</dbReference>
<dbReference type="GO" id="GO:0005576">
    <property type="term" value="C:extracellular region"/>
    <property type="evidence" value="ECO:0007669"/>
    <property type="project" value="UniProtKB-SubCell"/>
</dbReference>
<proteinExistence type="predicted"/>
<evidence type="ECO:0000256" key="1">
    <source>
        <dbReference type="ARBA" id="ARBA00004613"/>
    </source>
</evidence>
<evidence type="ECO:0000256" key="2">
    <source>
        <dbReference type="ARBA" id="ARBA00022729"/>
    </source>
</evidence>
<dbReference type="AlphaFoldDB" id="A0A0K8P2H7"/>
<accession>A0A0K8P2H7</accession>
<feature type="domain" description="NodB homology" evidence="4">
    <location>
        <begin position="196"/>
        <end position="369"/>
    </location>
</feature>
<organism evidence="5 6">
    <name type="scientific">Piscinibacter sakaiensis</name>
    <name type="common">Ideonella sakaiensis</name>
    <dbReference type="NCBI Taxonomy" id="1547922"/>
    <lineage>
        <taxon>Bacteria</taxon>
        <taxon>Pseudomonadati</taxon>
        <taxon>Pseudomonadota</taxon>
        <taxon>Betaproteobacteria</taxon>
        <taxon>Burkholderiales</taxon>
        <taxon>Sphaerotilaceae</taxon>
        <taxon>Piscinibacter</taxon>
    </lineage>
</organism>
<evidence type="ECO:0000313" key="6">
    <source>
        <dbReference type="Proteomes" id="UP000037660"/>
    </source>
</evidence>
<dbReference type="SUPFAM" id="SSF88713">
    <property type="entry name" value="Glycoside hydrolase/deacetylase"/>
    <property type="match status" value="1"/>
</dbReference>
<dbReference type="PANTHER" id="PTHR34216:SF3">
    <property type="entry name" value="POLY-BETA-1,6-N-ACETYL-D-GLUCOSAMINE N-DEACETYLASE"/>
    <property type="match status" value="1"/>
</dbReference>
<dbReference type="InterPro" id="IPR002509">
    <property type="entry name" value="NODB_dom"/>
</dbReference>
<keyword evidence="2" id="KW-0732">Signal</keyword>
<comment type="caution">
    <text evidence="5">The sequence shown here is derived from an EMBL/GenBank/DDBJ whole genome shotgun (WGS) entry which is preliminary data.</text>
</comment>
<dbReference type="Pfam" id="PF01522">
    <property type="entry name" value="Polysacc_deac_1"/>
    <property type="match status" value="1"/>
</dbReference>
<gene>
    <name evidence="5" type="ORF">ISF6_2717</name>
</gene>
<dbReference type="GO" id="GO:0016810">
    <property type="term" value="F:hydrolase activity, acting on carbon-nitrogen (but not peptide) bonds"/>
    <property type="evidence" value="ECO:0007669"/>
    <property type="project" value="InterPro"/>
</dbReference>
<dbReference type="STRING" id="1547922.ISF6_2717"/>